<proteinExistence type="predicted"/>
<dbReference type="Proteomes" id="UP001521222">
    <property type="component" value="Unassembled WGS sequence"/>
</dbReference>
<feature type="compositionally biased region" description="Low complexity" evidence="1">
    <location>
        <begin position="256"/>
        <end position="278"/>
    </location>
</feature>
<protein>
    <submittedName>
        <fullName evidence="2">Uncharacterized protein</fullName>
    </submittedName>
</protein>
<evidence type="ECO:0000313" key="3">
    <source>
        <dbReference type="Proteomes" id="UP001521222"/>
    </source>
</evidence>
<sequence length="347" mass="33382">MAGFIQNIIWNSVEGFVDAAKKTGGEYAGNALVKAGDMIEGGGRSVGGGIEKAATGYGSKLSGQTYQSSSASKALPSTARKPVVKRSNSMPANTKPSGSVAGGRSIAGPTSSVPIGAKKTVGGAKKAVGGVAGGATKTVGGVTNTATKTVGGVTGGATRGVNGIVGGATKTAGGAVGGLGKTAGGLVGGVGKTAGGVVGGASKPVGGIVGGATKTTGGVVNNATKGVGGIVSGSSKPINHLGLNTQKAVPQGAPKPYNSASAGSSYANSGSSYNNPYPTAKKAPIKPGQGKPFTPPQAKASEPKPYPGTNTLPGQGTKTPVKRTFKPAPTLGSQVQQGQKMTHIGAF</sequence>
<dbReference type="EMBL" id="JAKIXB020000029">
    <property type="protein sequence ID" value="KAL1596191.1"/>
    <property type="molecule type" value="Genomic_DNA"/>
</dbReference>
<name>A0ABR3QVL3_9PLEO</name>
<feature type="region of interest" description="Disordered" evidence="1">
    <location>
        <begin position="246"/>
        <end position="347"/>
    </location>
</feature>
<reference evidence="2 3" key="1">
    <citation type="submission" date="2024-02" db="EMBL/GenBank/DDBJ databases">
        <title>De novo assembly and annotation of 12 fungi associated with fruit tree decline syndrome in Ontario, Canada.</title>
        <authorList>
            <person name="Sulman M."/>
            <person name="Ellouze W."/>
            <person name="Ilyukhin E."/>
        </authorList>
    </citation>
    <scope>NUCLEOTIDE SEQUENCE [LARGE SCALE GENOMIC DNA]</scope>
    <source>
        <strain evidence="2 3">M97-236</strain>
    </source>
</reference>
<organism evidence="2 3">
    <name type="scientific">Nothophoma quercina</name>
    <dbReference type="NCBI Taxonomy" id="749835"/>
    <lineage>
        <taxon>Eukaryota</taxon>
        <taxon>Fungi</taxon>
        <taxon>Dikarya</taxon>
        <taxon>Ascomycota</taxon>
        <taxon>Pezizomycotina</taxon>
        <taxon>Dothideomycetes</taxon>
        <taxon>Pleosporomycetidae</taxon>
        <taxon>Pleosporales</taxon>
        <taxon>Pleosporineae</taxon>
        <taxon>Didymellaceae</taxon>
        <taxon>Nothophoma</taxon>
    </lineage>
</organism>
<feature type="compositionally biased region" description="Polar residues" evidence="1">
    <location>
        <begin position="331"/>
        <end position="340"/>
    </location>
</feature>
<feature type="compositionally biased region" description="Polar residues" evidence="1">
    <location>
        <begin position="308"/>
        <end position="318"/>
    </location>
</feature>
<evidence type="ECO:0000313" key="2">
    <source>
        <dbReference type="EMBL" id="KAL1596191.1"/>
    </source>
</evidence>
<gene>
    <name evidence="2" type="ORF">SLS59_007889</name>
</gene>
<keyword evidence="3" id="KW-1185">Reference proteome</keyword>
<comment type="caution">
    <text evidence="2">The sequence shown here is derived from an EMBL/GenBank/DDBJ whole genome shotgun (WGS) entry which is preliminary data.</text>
</comment>
<accession>A0ABR3QVL3</accession>
<feature type="region of interest" description="Disordered" evidence="1">
    <location>
        <begin position="68"/>
        <end position="112"/>
    </location>
</feature>
<evidence type="ECO:0000256" key="1">
    <source>
        <dbReference type="SAM" id="MobiDB-lite"/>
    </source>
</evidence>
<feature type="compositionally biased region" description="Polar residues" evidence="1">
    <location>
        <begin position="86"/>
        <end position="97"/>
    </location>
</feature>